<evidence type="ECO:0000256" key="5">
    <source>
        <dbReference type="ARBA" id="ARBA00023033"/>
    </source>
</evidence>
<accession>A0A803Q7X4</accession>
<evidence type="ECO:0000313" key="8">
    <source>
        <dbReference type="Proteomes" id="UP000596661"/>
    </source>
</evidence>
<organism evidence="7 8">
    <name type="scientific">Cannabis sativa</name>
    <name type="common">Hemp</name>
    <name type="synonym">Marijuana</name>
    <dbReference type="NCBI Taxonomy" id="3483"/>
    <lineage>
        <taxon>Eukaryota</taxon>
        <taxon>Viridiplantae</taxon>
        <taxon>Streptophyta</taxon>
        <taxon>Embryophyta</taxon>
        <taxon>Tracheophyta</taxon>
        <taxon>Spermatophyta</taxon>
        <taxon>Magnoliopsida</taxon>
        <taxon>eudicotyledons</taxon>
        <taxon>Gunneridae</taxon>
        <taxon>Pentapetalae</taxon>
        <taxon>rosids</taxon>
        <taxon>fabids</taxon>
        <taxon>Rosales</taxon>
        <taxon>Cannabaceae</taxon>
        <taxon>Cannabis</taxon>
    </lineage>
</organism>
<reference evidence="7" key="2">
    <citation type="submission" date="2021-03" db="UniProtKB">
        <authorList>
            <consortium name="EnsemblPlants"/>
        </authorList>
    </citation>
    <scope>IDENTIFICATION</scope>
</reference>
<dbReference type="InterPro" id="IPR050651">
    <property type="entry name" value="Plant_Cytochrome_P450_Monoox"/>
</dbReference>
<dbReference type="InterPro" id="IPR002401">
    <property type="entry name" value="Cyt_P450_E_grp-I"/>
</dbReference>
<evidence type="ECO:0000313" key="7">
    <source>
        <dbReference type="EnsemblPlants" id="cds.evm.model.08.1197"/>
    </source>
</evidence>
<dbReference type="InterPro" id="IPR036396">
    <property type="entry name" value="Cyt_P450_sf"/>
</dbReference>
<keyword evidence="1" id="KW-0349">Heme</keyword>
<dbReference type="EMBL" id="UZAU01000705">
    <property type="status" value="NOT_ANNOTATED_CDS"/>
    <property type="molecule type" value="Genomic_DNA"/>
</dbReference>
<protein>
    <recommendedName>
        <fullName evidence="9">Cytochrome P450</fullName>
    </recommendedName>
</protein>
<evidence type="ECO:0000256" key="6">
    <source>
        <dbReference type="SAM" id="MobiDB-lite"/>
    </source>
</evidence>
<dbReference type="GO" id="GO:0016705">
    <property type="term" value="F:oxidoreductase activity, acting on paired donors, with incorporation or reduction of molecular oxygen"/>
    <property type="evidence" value="ECO:0007669"/>
    <property type="project" value="InterPro"/>
</dbReference>
<dbReference type="EnsemblPlants" id="evm.model.08.1197">
    <property type="protein sequence ID" value="cds.evm.model.08.1197"/>
    <property type="gene ID" value="evm.TU.08.1197"/>
</dbReference>
<evidence type="ECO:0000256" key="2">
    <source>
        <dbReference type="ARBA" id="ARBA00022723"/>
    </source>
</evidence>
<keyword evidence="3" id="KW-0560">Oxidoreductase</keyword>
<evidence type="ECO:0008006" key="9">
    <source>
        <dbReference type="Google" id="ProtNLM"/>
    </source>
</evidence>
<proteinExistence type="predicted"/>
<dbReference type="Gramene" id="evm.model.08.1197">
    <property type="protein sequence ID" value="cds.evm.model.08.1197"/>
    <property type="gene ID" value="evm.TU.08.1197"/>
</dbReference>
<dbReference type="PANTHER" id="PTHR47947">
    <property type="entry name" value="CYTOCHROME P450 82C3-RELATED"/>
    <property type="match status" value="1"/>
</dbReference>
<evidence type="ECO:0000256" key="4">
    <source>
        <dbReference type="ARBA" id="ARBA00023004"/>
    </source>
</evidence>
<name>A0A803Q7X4_CANSA</name>
<keyword evidence="4" id="KW-0408">Iron</keyword>
<dbReference type="Gene3D" id="1.10.630.10">
    <property type="entry name" value="Cytochrome P450"/>
    <property type="match status" value="1"/>
</dbReference>
<keyword evidence="2" id="KW-0479">Metal-binding</keyword>
<sequence length="242" mass="27609">MFLYIIQIFFFIYAIVCHLYNKILNFPPTLFPTLPIIGHIYLLKNPSCLHRTLTKLSKLYGPIFHLNFGNYPVLVISSPSIIEECLKQKDVIFANRPLGTTSGKIIAYNYTTLATSPYNGHWRNLRRISHEILTTNRLNAFSYVRVDEVSLLVFQLLRLGEQQDKTHALNMRLLFKEVHTHINPTKKLRVGHPTRATHAPRVDRDAKGNRLSSSLDTAESDGIEVESSRGGGEIGRRRIAGR</sequence>
<dbReference type="SUPFAM" id="SSF48264">
    <property type="entry name" value="Cytochrome P450"/>
    <property type="match status" value="1"/>
</dbReference>
<dbReference type="Pfam" id="PF00067">
    <property type="entry name" value="p450"/>
    <property type="match status" value="1"/>
</dbReference>
<dbReference type="GO" id="GO:0004497">
    <property type="term" value="F:monooxygenase activity"/>
    <property type="evidence" value="ECO:0007669"/>
    <property type="project" value="UniProtKB-KW"/>
</dbReference>
<dbReference type="Proteomes" id="UP000596661">
    <property type="component" value="Chromosome 8"/>
</dbReference>
<evidence type="ECO:0000256" key="3">
    <source>
        <dbReference type="ARBA" id="ARBA00023002"/>
    </source>
</evidence>
<dbReference type="AlphaFoldDB" id="A0A803Q7X4"/>
<keyword evidence="5" id="KW-0503">Monooxygenase</keyword>
<keyword evidence="8" id="KW-1185">Reference proteome</keyword>
<evidence type="ECO:0000256" key="1">
    <source>
        <dbReference type="ARBA" id="ARBA00022617"/>
    </source>
</evidence>
<dbReference type="GO" id="GO:0005506">
    <property type="term" value="F:iron ion binding"/>
    <property type="evidence" value="ECO:0007669"/>
    <property type="project" value="InterPro"/>
</dbReference>
<dbReference type="PRINTS" id="PR00463">
    <property type="entry name" value="EP450I"/>
</dbReference>
<dbReference type="PANTHER" id="PTHR47947:SF3">
    <property type="entry name" value="CYTOCHROME P450 81D1-LIKE"/>
    <property type="match status" value="1"/>
</dbReference>
<dbReference type="InterPro" id="IPR001128">
    <property type="entry name" value="Cyt_P450"/>
</dbReference>
<feature type="region of interest" description="Disordered" evidence="6">
    <location>
        <begin position="190"/>
        <end position="242"/>
    </location>
</feature>
<dbReference type="GO" id="GO:0020037">
    <property type="term" value="F:heme binding"/>
    <property type="evidence" value="ECO:0007669"/>
    <property type="project" value="InterPro"/>
</dbReference>
<reference evidence="7" key="1">
    <citation type="submission" date="2018-11" db="EMBL/GenBank/DDBJ databases">
        <authorList>
            <person name="Grassa J C."/>
        </authorList>
    </citation>
    <scope>NUCLEOTIDE SEQUENCE [LARGE SCALE GENOMIC DNA]</scope>
</reference>